<keyword evidence="1" id="KW-0812">Transmembrane</keyword>
<reference evidence="2" key="1">
    <citation type="submission" date="2021-04" db="EMBL/GenBank/DDBJ databases">
        <title>First draft genome resource for Brassicaceae pathogens Fusarium oxysporum f. sp. raphani and Fusarium oxysporum f. sp. rapae.</title>
        <authorList>
            <person name="Asai S."/>
        </authorList>
    </citation>
    <scope>NUCLEOTIDE SEQUENCE</scope>
    <source>
        <strain evidence="2">Tf1262</strain>
    </source>
</reference>
<dbReference type="Proteomes" id="UP000693942">
    <property type="component" value="Unassembled WGS sequence"/>
</dbReference>
<keyword evidence="1" id="KW-0472">Membrane</keyword>
<evidence type="ECO:0000313" key="3">
    <source>
        <dbReference type="Proteomes" id="UP000693942"/>
    </source>
</evidence>
<feature type="transmembrane region" description="Helical" evidence="1">
    <location>
        <begin position="485"/>
        <end position="506"/>
    </location>
</feature>
<sequence length="538" mass="60732">MDSQRLANNDDMYLSGNGAVSSPLFSSREVEADMVEIERSFSKQNGVRVVADLGYQERDIQDMILRNQNFEQFQQLCKQSAVLGCFINRFIIKPGVSDVPKDKKRLRVSSSMFKSLLATFDASPCFVSSMINGEILMGLGSRLVSQQNGNRALSFWYTLPVRTASPCFDAESTHALSVIGSNQMDPNGYLHLGDINHDIRPSKIGVYSWNDGIMCRIMIVDFQDGRLHDIADEPYKKIREMIERSTDHGSLDSHATLLSSSARWWNHALTQLKRQLILCELHLLEENMQRLASPVPDLASSARHLAMKKTLHSIISHVQRYKTELQITAEIAADLQIVFQKLHCIKKAASPGEEKKNSEMLVDENIVTIAKHISALRAFLLELENKTETTMELLSDVIKSRNDMLMVNNGSVVRKLLKSARKQSKTSQTMMKESQKMASEMKKDSVSMKTIALLTMAFLPATSIAAILSMPFFSQQKWFNSPAKAWLWAVLTVPATVVSVCMYLFLTRKEIRSNTRDTINDEEDDMESVDFVLDDLEV</sequence>
<protein>
    <submittedName>
        <fullName evidence="2">Uncharacterized protein</fullName>
    </submittedName>
</protein>
<gene>
    <name evidence="2" type="ORF">Forpi1262_v010090</name>
</gene>
<proteinExistence type="predicted"/>
<feature type="transmembrane region" description="Helical" evidence="1">
    <location>
        <begin position="451"/>
        <end position="473"/>
    </location>
</feature>
<comment type="caution">
    <text evidence="2">The sequence shown here is derived from an EMBL/GenBank/DDBJ whole genome shotgun (WGS) entry which is preliminary data.</text>
</comment>
<organism evidence="2 3">
    <name type="scientific">Fusarium oxysporum f. sp. raphani</name>
    <dbReference type="NCBI Taxonomy" id="96318"/>
    <lineage>
        <taxon>Eukaryota</taxon>
        <taxon>Fungi</taxon>
        <taxon>Dikarya</taxon>
        <taxon>Ascomycota</taxon>
        <taxon>Pezizomycotina</taxon>
        <taxon>Sordariomycetes</taxon>
        <taxon>Hypocreomycetidae</taxon>
        <taxon>Hypocreales</taxon>
        <taxon>Nectriaceae</taxon>
        <taxon>Fusarium</taxon>
        <taxon>Fusarium oxysporum species complex</taxon>
    </lineage>
</organism>
<name>A0A8J5PLT6_FUSOX</name>
<dbReference type="EMBL" id="JAELUR010000007">
    <property type="protein sequence ID" value="KAG7429068.1"/>
    <property type="molecule type" value="Genomic_DNA"/>
</dbReference>
<keyword evidence="1" id="KW-1133">Transmembrane helix</keyword>
<dbReference type="AlphaFoldDB" id="A0A8J5PLT6"/>
<evidence type="ECO:0000256" key="1">
    <source>
        <dbReference type="SAM" id="Phobius"/>
    </source>
</evidence>
<accession>A0A8J5PLT6</accession>
<evidence type="ECO:0000313" key="2">
    <source>
        <dbReference type="EMBL" id="KAG7429068.1"/>
    </source>
</evidence>